<dbReference type="AlphaFoldDB" id="B2FKC9"/>
<protein>
    <submittedName>
        <fullName evidence="2">Uncharacterized protein</fullName>
    </submittedName>
</protein>
<evidence type="ECO:0000313" key="2">
    <source>
        <dbReference type="EMBL" id="CAQ46525.1"/>
    </source>
</evidence>
<organism evidence="2 3">
    <name type="scientific">Stenotrophomonas maltophilia (strain K279a)</name>
    <dbReference type="NCBI Taxonomy" id="522373"/>
    <lineage>
        <taxon>Bacteria</taxon>
        <taxon>Pseudomonadati</taxon>
        <taxon>Pseudomonadota</taxon>
        <taxon>Gammaproteobacteria</taxon>
        <taxon>Lysobacterales</taxon>
        <taxon>Lysobacteraceae</taxon>
        <taxon>Stenotrophomonas</taxon>
        <taxon>Stenotrophomonas maltophilia group</taxon>
    </lineage>
</organism>
<proteinExistence type="predicted"/>
<feature type="region of interest" description="Disordered" evidence="1">
    <location>
        <begin position="17"/>
        <end position="44"/>
    </location>
</feature>
<keyword evidence="3" id="KW-1185">Reference proteome</keyword>
<dbReference type="HOGENOM" id="CLU_1958387_0_0_6"/>
<evidence type="ECO:0000256" key="1">
    <source>
        <dbReference type="SAM" id="MobiDB-lite"/>
    </source>
</evidence>
<sequence length="128" mass="13682">MAFPSVRPKGTIDAAFKALGQPNAERKGDGGSDGEKRKGHVGGSSRWVERCVLPDPNVDRPGNLSTVVVDRILTKSKNCGAKAAVIPNIPSRAEGVTCSFPPLLLQMPARSDRWRRWAVGSTALPALH</sequence>
<feature type="compositionally biased region" description="Basic and acidic residues" evidence="1">
    <location>
        <begin position="24"/>
        <end position="36"/>
    </location>
</feature>
<gene>
    <name evidence="2" type="ordered locus">Smlt3077</name>
</gene>
<reference evidence="2 3" key="1">
    <citation type="journal article" date="2008" name="Genome Biol.">
        <title>The complete genome, comparative and functional analysis of Stenotrophomonas maltophilia reveals an organism heavily shielded by drug resistance determinants.</title>
        <authorList>
            <person name="Crossman L.C."/>
            <person name="Gould V.C."/>
            <person name="Dow J.M."/>
            <person name="Vernikos G.S."/>
            <person name="Okazaki A."/>
            <person name="Sebaihia M."/>
            <person name="Saunders D."/>
            <person name="Arrowsmith C."/>
            <person name="Carver T."/>
            <person name="Peters N."/>
            <person name="Adlem E."/>
            <person name="Kerhornou A."/>
            <person name="Lord A."/>
            <person name="Murphy L."/>
            <person name="Seeger K."/>
            <person name="Squares R."/>
            <person name="Rutter S."/>
            <person name="Quail M.A."/>
            <person name="Rajandream M.A."/>
            <person name="Harris D."/>
            <person name="Churcher C."/>
            <person name="Bentley S.D."/>
            <person name="Parkhill J."/>
            <person name="Thomson N.R."/>
            <person name="Avison M.B."/>
        </authorList>
    </citation>
    <scope>NUCLEOTIDE SEQUENCE [LARGE SCALE GENOMIC DNA]</scope>
    <source>
        <strain evidence="2 3">K279a</strain>
    </source>
</reference>
<evidence type="ECO:0000313" key="3">
    <source>
        <dbReference type="Proteomes" id="UP000008840"/>
    </source>
</evidence>
<dbReference type="EnsemblBacteria" id="CAQ46525">
    <property type="protein sequence ID" value="CAQ46525"/>
    <property type="gene ID" value="Smlt3077"/>
</dbReference>
<dbReference type="Proteomes" id="UP000008840">
    <property type="component" value="Chromosome"/>
</dbReference>
<dbReference type="KEGG" id="sml:Smlt3077"/>
<dbReference type="EMBL" id="AM743169">
    <property type="protein sequence ID" value="CAQ46525.1"/>
    <property type="molecule type" value="Genomic_DNA"/>
</dbReference>
<accession>B2FKC9</accession>
<name>B2FKC9_STRMK</name>